<evidence type="ECO:0000256" key="1">
    <source>
        <dbReference type="ARBA" id="ARBA00004651"/>
    </source>
</evidence>
<sequence length="262" mass="29012">MENRMYEDRNEDAIEIDVVELLFALRKKLWMIILAAMIGCLGAGIYSKVILSPVYTSTSMVYVLSKETTLTSLADLQIGSQLTKDYSVMITSRPVLEEVIEKQKLSLSYNQLKSMIRVSNPADTRILNMSVSDTDPVRAKAIVDAVAKASSDYIGDIMEMIPPKIIENGVVPDNPTSPNIKKNAALGGLALSAAVCGFITLQVIMNDTIRSEEDVSRYLGISVLAVIPENNIEEKDNPEKGSEGKRSRKKRKTQAKRAERRK</sequence>
<keyword evidence="5 8" id="KW-1133">Transmembrane helix</keyword>
<keyword evidence="3" id="KW-1003">Cell membrane</keyword>
<feature type="compositionally biased region" description="Basic residues" evidence="7">
    <location>
        <begin position="246"/>
        <end position="262"/>
    </location>
</feature>
<evidence type="ECO:0000256" key="7">
    <source>
        <dbReference type="SAM" id="MobiDB-lite"/>
    </source>
</evidence>
<dbReference type="Proteomes" id="UP000013085">
    <property type="component" value="Unassembled WGS sequence"/>
</dbReference>
<comment type="caution">
    <text evidence="10">The sequence shown here is derived from an EMBL/GenBank/DDBJ whole genome shotgun (WGS) entry which is preliminary data.</text>
</comment>
<dbReference type="PANTHER" id="PTHR32309:SF13">
    <property type="entry name" value="FERRIC ENTEROBACTIN TRANSPORT PROTEIN FEPE"/>
    <property type="match status" value="1"/>
</dbReference>
<comment type="subcellular location">
    <subcellularLocation>
        <location evidence="1">Cell membrane</location>
        <topology evidence="1">Multi-pass membrane protein</topology>
    </subcellularLocation>
</comment>
<proteinExistence type="inferred from homology"/>
<dbReference type="AlphaFoldDB" id="A0A0E2HEL6"/>
<keyword evidence="6 8" id="KW-0472">Membrane</keyword>
<evidence type="ECO:0000256" key="5">
    <source>
        <dbReference type="ARBA" id="ARBA00022989"/>
    </source>
</evidence>
<dbReference type="GeneID" id="57964562"/>
<evidence type="ECO:0000313" key="11">
    <source>
        <dbReference type="Proteomes" id="UP000013085"/>
    </source>
</evidence>
<evidence type="ECO:0000313" key="10">
    <source>
        <dbReference type="EMBL" id="ENZ18745.1"/>
    </source>
</evidence>
<gene>
    <name evidence="10" type="ORF">HMPREF1090_01062</name>
</gene>
<dbReference type="HOGENOM" id="CLU_082668_0_0_9"/>
<evidence type="ECO:0000256" key="4">
    <source>
        <dbReference type="ARBA" id="ARBA00022692"/>
    </source>
</evidence>
<keyword evidence="4 8" id="KW-0812">Transmembrane</keyword>
<feature type="transmembrane region" description="Helical" evidence="8">
    <location>
        <begin position="29"/>
        <end position="51"/>
    </location>
</feature>
<feature type="region of interest" description="Disordered" evidence="7">
    <location>
        <begin position="230"/>
        <end position="262"/>
    </location>
</feature>
<evidence type="ECO:0000256" key="3">
    <source>
        <dbReference type="ARBA" id="ARBA00022475"/>
    </source>
</evidence>
<dbReference type="RefSeq" id="WP_002584040.1">
    <property type="nucleotide sequence ID" value="NZ_KB850998.1"/>
</dbReference>
<name>A0A0E2HEL6_9FIRM</name>
<evidence type="ECO:0000256" key="8">
    <source>
        <dbReference type="SAM" id="Phobius"/>
    </source>
</evidence>
<reference evidence="10 11" key="1">
    <citation type="submission" date="2013-01" db="EMBL/GenBank/DDBJ databases">
        <title>The Genome Sequence of Clostridium clostridioforme 90A8.</title>
        <authorList>
            <consortium name="The Broad Institute Genome Sequencing Platform"/>
            <person name="Earl A."/>
            <person name="Ward D."/>
            <person name="Feldgarden M."/>
            <person name="Gevers D."/>
            <person name="Courvalin P."/>
            <person name="Lambert T."/>
            <person name="Walker B."/>
            <person name="Young S.K."/>
            <person name="Zeng Q."/>
            <person name="Gargeya S."/>
            <person name="Fitzgerald M."/>
            <person name="Haas B."/>
            <person name="Abouelleil A."/>
            <person name="Alvarado L."/>
            <person name="Arachchi H.M."/>
            <person name="Berlin A.M."/>
            <person name="Chapman S.B."/>
            <person name="Dewar J."/>
            <person name="Goldberg J."/>
            <person name="Griggs A."/>
            <person name="Gujja S."/>
            <person name="Hansen M."/>
            <person name="Howarth C."/>
            <person name="Imamovic A."/>
            <person name="Larimer J."/>
            <person name="McCowan C."/>
            <person name="Murphy C."/>
            <person name="Neiman D."/>
            <person name="Pearson M."/>
            <person name="Priest M."/>
            <person name="Roberts A."/>
            <person name="Saif S."/>
            <person name="Shea T."/>
            <person name="Sisk P."/>
            <person name="Sykes S."/>
            <person name="Wortman J."/>
            <person name="Nusbaum C."/>
            <person name="Birren B."/>
        </authorList>
    </citation>
    <scope>NUCLEOTIDE SEQUENCE [LARGE SCALE GENOMIC DNA]</scope>
    <source>
        <strain evidence="10 11">90A8</strain>
    </source>
</reference>
<evidence type="ECO:0000256" key="2">
    <source>
        <dbReference type="ARBA" id="ARBA00006683"/>
    </source>
</evidence>
<feature type="compositionally biased region" description="Basic and acidic residues" evidence="7">
    <location>
        <begin position="232"/>
        <end position="245"/>
    </location>
</feature>
<dbReference type="GO" id="GO:0005886">
    <property type="term" value="C:plasma membrane"/>
    <property type="evidence" value="ECO:0007669"/>
    <property type="project" value="UniProtKB-SubCell"/>
</dbReference>
<organism evidence="10 11">
    <name type="scientific">[Clostridium] clostridioforme 90A8</name>
    <dbReference type="NCBI Taxonomy" id="999408"/>
    <lineage>
        <taxon>Bacteria</taxon>
        <taxon>Bacillati</taxon>
        <taxon>Bacillota</taxon>
        <taxon>Clostridia</taxon>
        <taxon>Lachnospirales</taxon>
        <taxon>Lachnospiraceae</taxon>
        <taxon>Enterocloster</taxon>
    </lineage>
</organism>
<dbReference type="PANTHER" id="PTHR32309">
    <property type="entry name" value="TYROSINE-PROTEIN KINASE"/>
    <property type="match status" value="1"/>
</dbReference>
<dbReference type="InterPro" id="IPR050445">
    <property type="entry name" value="Bact_polysacc_biosynth/exp"/>
</dbReference>
<dbReference type="Pfam" id="PF02706">
    <property type="entry name" value="Wzz"/>
    <property type="match status" value="1"/>
</dbReference>
<protein>
    <recommendedName>
        <fullName evidence="9">Polysaccharide chain length determinant N-terminal domain-containing protein</fullName>
    </recommendedName>
</protein>
<dbReference type="InterPro" id="IPR003856">
    <property type="entry name" value="LPS_length_determ_N"/>
</dbReference>
<comment type="similarity">
    <text evidence="2">Belongs to the CpsC/CapA family.</text>
</comment>
<dbReference type="GO" id="GO:0004713">
    <property type="term" value="F:protein tyrosine kinase activity"/>
    <property type="evidence" value="ECO:0007669"/>
    <property type="project" value="TreeGrafter"/>
</dbReference>
<evidence type="ECO:0000259" key="9">
    <source>
        <dbReference type="Pfam" id="PF02706"/>
    </source>
</evidence>
<dbReference type="EMBL" id="AGYR01000007">
    <property type="protein sequence ID" value="ENZ18745.1"/>
    <property type="molecule type" value="Genomic_DNA"/>
</dbReference>
<evidence type="ECO:0000256" key="6">
    <source>
        <dbReference type="ARBA" id="ARBA00023136"/>
    </source>
</evidence>
<dbReference type="PATRIC" id="fig|999408.3.peg.1135"/>
<accession>A0A0E2HEL6</accession>
<feature type="domain" description="Polysaccharide chain length determinant N-terminal" evidence="9">
    <location>
        <begin position="15"/>
        <end position="102"/>
    </location>
</feature>